<dbReference type="Proteomes" id="UP000002522">
    <property type="component" value="Chromosome"/>
</dbReference>
<dbReference type="SUPFAM" id="SSF55729">
    <property type="entry name" value="Acyl-CoA N-acyltransferases (Nat)"/>
    <property type="match status" value="1"/>
</dbReference>
<protein>
    <recommendedName>
        <fullName evidence="1">N-acetyltransferase domain-containing protein</fullName>
    </recommendedName>
</protein>
<evidence type="ECO:0000313" key="2">
    <source>
        <dbReference type="EMBL" id="BAC44272.1"/>
    </source>
</evidence>
<dbReference type="AlphaFoldDB" id="Q8EVS7"/>
<name>Q8EVS7_MALP2</name>
<sequence>MEIRLERVELNQRIKLEKLLQLYLHDLSLYLPFIFNSDTCEYVYNLDKYFNDSDNNFAYFIKSNKELLGFILINKKVNNNYEVGEIFVLSHCRYKKIGEKAIRIIFNTYKGNWVIKTAPLSLIAESFWKKTLDNYTNKKYIVKHTGKHNRAQFYFNNEEL</sequence>
<keyword evidence="3" id="KW-1185">Reference proteome</keyword>
<dbReference type="InParanoid" id="Q8EVS7"/>
<dbReference type="KEGG" id="mpe:MYPE4820"/>
<evidence type="ECO:0000313" key="3">
    <source>
        <dbReference type="Proteomes" id="UP000002522"/>
    </source>
</evidence>
<organism evidence="2 3">
    <name type="scientific">Malacoplasma penetrans (strain HF-2)</name>
    <name type="common">Mycoplasma penetrans</name>
    <dbReference type="NCBI Taxonomy" id="272633"/>
    <lineage>
        <taxon>Bacteria</taxon>
        <taxon>Bacillati</taxon>
        <taxon>Mycoplasmatota</taxon>
        <taxon>Mycoplasmoidales</taxon>
        <taxon>Mycoplasmoidaceae</taxon>
        <taxon>Malacoplasma</taxon>
    </lineage>
</organism>
<dbReference type="InterPro" id="IPR000182">
    <property type="entry name" value="GNAT_dom"/>
</dbReference>
<dbReference type="eggNOG" id="COG5628">
    <property type="taxonomic scope" value="Bacteria"/>
</dbReference>
<dbReference type="EMBL" id="BA000026">
    <property type="protein sequence ID" value="BAC44272.1"/>
    <property type="molecule type" value="Genomic_DNA"/>
</dbReference>
<dbReference type="HOGENOM" id="CLU_112329_1_1_14"/>
<accession>Q8EVS7</accession>
<proteinExistence type="predicted"/>
<dbReference type="RefSeq" id="WP_011077306.1">
    <property type="nucleotide sequence ID" value="NC_004432.1"/>
</dbReference>
<evidence type="ECO:0000259" key="1">
    <source>
        <dbReference type="Pfam" id="PF00583"/>
    </source>
</evidence>
<dbReference type="Gene3D" id="3.40.630.30">
    <property type="match status" value="1"/>
</dbReference>
<feature type="domain" description="N-acetyltransferase" evidence="1">
    <location>
        <begin position="40"/>
        <end position="112"/>
    </location>
</feature>
<gene>
    <name evidence="2" type="ordered locus">MYPE4820</name>
</gene>
<dbReference type="InterPro" id="IPR016181">
    <property type="entry name" value="Acyl_CoA_acyltransferase"/>
</dbReference>
<dbReference type="Pfam" id="PF00583">
    <property type="entry name" value="Acetyltransf_1"/>
    <property type="match status" value="1"/>
</dbReference>
<dbReference type="GO" id="GO:0016747">
    <property type="term" value="F:acyltransferase activity, transferring groups other than amino-acyl groups"/>
    <property type="evidence" value="ECO:0007669"/>
    <property type="project" value="InterPro"/>
</dbReference>
<reference evidence="2 3" key="1">
    <citation type="journal article" date="2002" name="Nucleic Acids Res.">
        <title>The complete genomic sequence of Mycoplasma penetrans, an intracellular bacterial pathogen in humans.</title>
        <authorList>
            <person name="Sasaki Y."/>
            <person name="Ishikawa J."/>
            <person name="Yamashita A."/>
            <person name="Oshima K."/>
            <person name="Kenri T."/>
            <person name="Furuya K."/>
            <person name="Yoshino C."/>
            <person name="Horino A."/>
            <person name="Shiba T."/>
            <person name="Sasaki T."/>
            <person name="Hattori M."/>
        </authorList>
    </citation>
    <scope>NUCLEOTIDE SEQUENCE [LARGE SCALE GENOMIC DNA]</scope>
    <source>
        <strain evidence="2 3">HF-2</strain>
    </source>
</reference>